<proteinExistence type="predicted"/>
<dbReference type="AlphaFoldDB" id="A0AAI8MI65"/>
<evidence type="ECO:0000313" key="1">
    <source>
        <dbReference type="EMBL" id="BAL78929.1"/>
    </source>
</evidence>
<dbReference type="KEGG" id="brs:S23_57380"/>
<sequence length="92" mass="10252">MARCHRNTGKLRSSAYHRVIPVIANAFRLLRGHRRKCDVGRRSDRPSALDAKDARPRALFGVSIAGAALTRLERRAEDCGDEQSGQQGPRQD</sequence>
<keyword evidence="2" id="KW-1185">Reference proteome</keyword>
<dbReference type="Proteomes" id="UP000007886">
    <property type="component" value="Chromosome"/>
</dbReference>
<protein>
    <submittedName>
        <fullName evidence="1">Uncharacterized protein</fullName>
    </submittedName>
</protein>
<organism evidence="1 2">
    <name type="scientific">Bradyrhizobium cosmicum</name>
    <dbReference type="NCBI Taxonomy" id="1404864"/>
    <lineage>
        <taxon>Bacteria</taxon>
        <taxon>Pseudomonadati</taxon>
        <taxon>Pseudomonadota</taxon>
        <taxon>Alphaproteobacteria</taxon>
        <taxon>Hyphomicrobiales</taxon>
        <taxon>Nitrobacteraceae</taxon>
        <taxon>Bradyrhizobium</taxon>
    </lineage>
</organism>
<gene>
    <name evidence="1" type="ORF">S23_57380</name>
</gene>
<dbReference type="EMBL" id="AP012279">
    <property type="protein sequence ID" value="BAL78929.1"/>
    <property type="molecule type" value="Genomic_DNA"/>
</dbReference>
<name>A0AAI8MI65_9BRAD</name>
<accession>A0AAI8MI65</accession>
<reference evidence="1 2" key="1">
    <citation type="journal article" date="2012" name="Microbes Environ.">
        <title>Complete genome sequence of Bradyrhizobium sp. S23321: insights into symbiosis evolution in soil oligotrophs.</title>
        <authorList>
            <person name="Okubo T."/>
            <person name="Tsukui T."/>
            <person name="Maita H."/>
            <person name="Okamoto S."/>
            <person name="Oshima K."/>
            <person name="Fujisawa T."/>
            <person name="Saito A."/>
            <person name="Futamata H."/>
            <person name="Hattori R."/>
            <person name="Shimomura Y."/>
            <person name="Haruta S."/>
            <person name="Morimoto S."/>
            <person name="Wang Y."/>
            <person name="Sakai Y."/>
            <person name="Hattori M."/>
            <person name="Aizawa S."/>
            <person name="Nagashima K.V.P."/>
            <person name="Masuda S."/>
            <person name="Hattori T."/>
            <person name="Yamashita A."/>
            <person name="Bao Z."/>
            <person name="Hayatsu M."/>
            <person name="Kajiya-Kanegae H."/>
            <person name="Yoshinaga I."/>
            <person name="Sakamoto K."/>
            <person name="Toyota K."/>
            <person name="Nakao M."/>
            <person name="Kohara M."/>
            <person name="Anda M."/>
            <person name="Niwa R."/>
            <person name="Jung-Hwan P."/>
            <person name="Sameshima-Saito R."/>
            <person name="Tokuda S."/>
            <person name="Yamamoto S."/>
            <person name="Yamamoto S."/>
            <person name="Yokoyama T."/>
            <person name="Akutsu T."/>
            <person name="Nakamura Y."/>
            <person name="Nakahira-Yanaka Y."/>
            <person name="Takada Hoshino Y."/>
            <person name="Hirakawa H."/>
            <person name="Mitsui H."/>
            <person name="Terasawa K."/>
            <person name="Itakura M."/>
            <person name="Sato S."/>
            <person name="Ikeda-Ohtsubo W."/>
            <person name="Sakakura N."/>
            <person name="Kaminuma E."/>
            <person name="Minamisawa K."/>
        </authorList>
    </citation>
    <scope>NUCLEOTIDE SEQUENCE [LARGE SCALE GENOMIC DNA]</scope>
    <source>
        <strain evidence="1 2">S23321</strain>
    </source>
</reference>
<evidence type="ECO:0000313" key="2">
    <source>
        <dbReference type="Proteomes" id="UP000007886"/>
    </source>
</evidence>